<feature type="compositionally biased region" description="Polar residues" evidence="1">
    <location>
        <begin position="604"/>
        <end position="618"/>
    </location>
</feature>
<evidence type="ECO:0000256" key="1">
    <source>
        <dbReference type="SAM" id="MobiDB-lite"/>
    </source>
</evidence>
<evidence type="ECO:0000313" key="5">
    <source>
        <dbReference type="EMBL" id="KAL1407543.1"/>
    </source>
</evidence>
<evidence type="ECO:0000256" key="2">
    <source>
        <dbReference type="SAM" id="Phobius"/>
    </source>
</evidence>
<evidence type="ECO:0008006" key="7">
    <source>
        <dbReference type="Google" id="ProtNLM"/>
    </source>
</evidence>
<feature type="compositionally biased region" description="Polar residues" evidence="1">
    <location>
        <begin position="819"/>
        <end position="839"/>
    </location>
</feature>
<feature type="region of interest" description="Disordered" evidence="1">
    <location>
        <begin position="597"/>
        <end position="648"/>
    </location>
</feature>
<dbReference type="InterPro" id="IPR056336">
    <property type="entry name" value="YVC1_C"/>
</dbReference>
<evidence type="ECO:0000259" key="4">
    <source>
        <dbReference type="Pfam" id="PF23317"/>
    </source>
</evidence>
<proteinExistence type="predicted"/>
<feature type="transmembrane region" description="Helical" evidence="2">
    <location>
        <begin position="288"/>
        <end position="317"/>
    </location>
</feature>
<dbReference type="RefSeq" id="XP_069207487.1">
    <property type="nucleotide sequence ID" value="XM_069355416.1"/>
</dbReference>
<keyword evidence="2" id="KW-0812">Transmembrane</keyword>
<keyword evidence="6" id="KW-1185">Reference proteome</keyword>
<gene>
    <name evidence="5" type="ORF">Q8F55_006976</name>
</gene>
<dbReference type="PANTHER" id="PTHR35859">
    <property type="entry name" value="NONSELECTIVE CATION CHANNEL PROTEIN"/>
    <property type="match status" value="1"/>
</dbReference>
<keyword evidence="2" id="KW-1133">Transmembrane helix</keyword>
<feature type="region of interest" description="Disordered" evidence="1">
    <location>
        <begin position="903"/>
        <end position="930"/>
    </location>
</feature>
<keyword evidence="2" id="KW-0472">Membrane</keyword>
<evidence type="ECO:0000259" key="3">
    <source>
        <dbReference type="Pfam" id="PF23190"/>
    </source>
</evidence>
<dbReference type="Proteomes" id="UP001565368">
    <property type="component" value="Unassembled WGS sequence"/>
</dbReference>
<accession>A0ABR3PYI8</accession>
<evidence type="ECO:0000313" key="6">
    <source>
        <dbReference type="Proteomes" id="UP001565368"/>
    </source>
</evidence>
<name>A0ABR3PYI8_9TREE</name>
<feature type="transmembrane region" description="Helical" evidence="2">
    <location>
        <begin position="460"/>
        <end position="478"/>
    </location>
</feature>
<dbReference type="InterPro" id="IPR052971">
    <property type="entry name" value="TRP_calcium_channel"/>
</dbReference>
<sequence>MSTPRGEDETTPLLCAPTFSEVDVYNLVHEIRVDIVSHIDTPLTFEQLIAPDSTYTIIRPLTEKYLVRRNPSVIFCLLLNKVQFTTDSHQLSIATLSESRATLCEILATRVLRGWSERSLPLATVLLTPWPIFQGASPHVVQSAKADGEQDVLDDTGTALEMAIISSARRFIRSPSCQKVIEGIWSGKIIYSAVSVHALISDTRPIQIYNPHKAPVLDHYRLKVPKIRAFLEYVNFVILFILYVIAIERLDPQKVNGYEFVFIVYALAFSLDKAAAIREHGLKGGSRWQVALTAVFSSSLVNGFDLGFVVIFMVYLGARVYGVRAHDPAAMEFGADLLAIVLMSVGIFCFIGFVYALRTLGKGGSNHHPVSQICWWLLEVYFGLDATGFESAVDFHPWLGPCLMILYGFLSNTLLLTVLVAILGNTFATINADASAESMFRKAVATVEGVKADAVFSYQLPFNIVAVVVLYPLSFVLNPRWFHKVNVFMIRLTNLPVLMLIALYERQTYNQSTMWEQICDYADRYLSIISSATGFEGLIGAGMDISAVFEIEREYGTAYRDWEGDDDDQVVVIDGEEITTDGPVTPVTPIAPGTLIGSGAITESPVQTPSAGPVSPQTARRRRSMNGGPSAHHVAHHHPSPHLAPTALPVAPLPRVRRNSTLYGPSPLAQLFVRSPEEPTSGPQRRVTVMAGSLPVTSMVLQSPRRPQRSSLGPQGTGGTPQRPQMSTSLNVSSALERDGESPRRPLPRPSAATIQEASQPPSPAGSDQQPRRGVPFPSAADEPAAARQRVVSFKEQTSPRIPRTSSLTRVASGEGSARSMTPRTPRSQSPRNVPNSPNLAARKPAVSPANRVCAKASELLESQQADAEAARDNDDRIVSMEMRQRRIEAMLEQLVASLGAGDSAIDPRGVAVGSRHEGQFDTFDESAVE</sequence>
<feature type="transmembrane region" description="Helical" evidence="2">
    <location>
        <begin position="229"/>
        <end position="246"/>
    </location>
</feature>
<dbReference type="PANTHER" id="PTHR35859:SF1">
    <property type="entry name" value="NONSELECTIVE CATION CHANNEL PROTEIN"/>
    <property type="match status" value="1"/>
</dbReference>
<protein>
    <recommendedName>
        <fullName evidence="7">Ion transport domain-containing protein</fullName>
    </recommendedName>
</protein>
<dbReference type="Pfam" id="PF23190">
    <property type="entry name" value="LHD_TRPY1"/>
    <property type="match status" value="1"/>
</dbReference>
<dbReference type="InterPro" id="IPR056337">
    <property type="entry name" value="LHD_YVC1"/>
</dbReference>
<feature type="transmembrane region" description="Helical" evidence="2">
    <location>
        <begin position="485"/>
        <end position="504"/>
    </location>
</feature>
<organism evidence="5 6">
    <name type="scientific">Vanrija albida</name>
    <dbReference type="NCBI Taxonomy" id="181172"/>
    <lineage>
        <taxon>Eukaryota</taxon>
        <taxon>Fungi</taxon>
        <taxon>Dikarya</taxon>
        <taxon>Basidiomycota</taxon>
        <taxon>Agaricomycotina</taxon>
        <taxon>Tremellomycetes</taxon>
        <taxon>Trichosporonales</taxon>
        <taxon>Trichosporonaceae</taxon>
        <taxon>Vanrija</taxon>
    </lineage>
</organism>
<feature type="compositionally biased region" description="Polar residues" evidence="1">
    <location>
        <begin position="723"/>
        <end position="734"/>
    </location>
</feature>
<dbReference type="Pfam" id="PF23317">
    <property type="entry name" value="YVC1_C"/>
    <property type="match status" value="1"/>
</dbReference>
<feature type="transmembrane region" description="Helical" evidence="2">
    <location>
        <begin position="405"/>
        <end position="430"/>
    </location>
</feature>
<feature type="domain" description="Calcium channel YVC1-like C-terminal transmembrane" evidence="4">
    <location>
        <begin position="334"/>
        <end position="518"/>
    </location>
</feature>
<dbReference type="EMBL" id="JBBXJM010000005">
    <property type="protein sequence ID" value="KAL1407543.1"/>
    <property type="molecule type" value="Genomic_DNA"/>
</dbReference>
<feature type="domain" description="YVC1 N-terminal linker helical" evidence="3">
    <location>
        <begin position="24"/>
        <end position="196"/>
    </location>
</feature>
<feature type="transmembrane region" description="Helical" evidence="2">
    <location>
        <begin position="337"/>
        <end position="357"/>
    </location>
</feature>
<feature type="compositionally biased region" description="Polar residues" evidence="1">
    <location>
        <begin position="795"/>
        <end position="810"/>
    </location>
</feature>
<reference evidence="5 6" key="1">
    <citation type="submission" date="2023-08" db="EMBL/GenBank/DDBJ databases">
        <title>Annotated Genome Sequence of Vanrija albida AlHP1.</title>
        <authorList>
            <person name="Herzog R."/>
        </authorList>
    </citation>
    <scope>NUCLEOTIDE SEQUENCE [LARGE SCALE GENOMIC DNA]</scope>
    <source>
        <strain evidence="5 6">AlHP1</strain>
    </source>
</reference>
<comment type="caution">
    <text evidence="5">The sequence shown here is derived from an EMBL/GenBank/DDBJ whole genome shotgun (WGS) entry which is preliminary data.</text>
</comment>
<dbReference type="GeneID" id="95988019"/>
<feature type="region of interest" description="Disordered" evidence="1">
    <location>
        <begin position="699"/>
        <end position="851"/>
    </location>
</feature>